<evidence type="ECO:0000313" key="6">
    <source>
        <dbReference type="EMBL" id="KAF7120096.1"/>
    </source>
</evidence>
<dbReference type="PROSITE" id="PS51294">
    <property type="entry name" value="HTH_MYB"/>
    <property type="match status" value="1"/>
</dbReference>
<dbReference type="InterPro" id="IPR017930">
    <property type="entry name" value="Myb_dom"/>
</dbReference>
<dbReference type="InterPro" id="IPR001005">
    <property type="entry name" value="SANT/Myb"/>
</dbReference>
<dbReference type="GO" id="GO:0042162">
    <property type="term" value="F:telomeric DNA binding"/>
    <property type="evidence" value="ECO:0007669"/>
    <property type="project" value="UniProtKB-ARBA"/>
</dbReference>
<evidence type="ECO:0000256" key="1">
    <source>
        <dbReference type="ARBA" id="ARBA00004123"/>
    </source>
</evidence>
<dbReference type="EMBL" id="WJXA01000013">
    <property type="protein sequence ID" value="KAF7120096.1"/>
    <property type="molecule type" value="Genomic_DNA"/>
</dbReference>
<dbReference type="Gene3D" id="1.10.246.220">
    <property type="match status" value="1"/>
</dbReference>
<feature type="region of interest" description="Disordered" evidence="3">
    <location>
        <begin position="1"/>
        <end position="24"/>
    </location>
</feature>
<accession>A0A834FZV5</accession>
<keyword evidence="7" id="KW-1185">Reference proteome</keyword>
<feature type="domain" description="HTH myb-type" evidence="5">
    <location>
        <begin position="184"/>
        <end position="238"/>
    </location>
</feature>
<dbReference type="AlphaFoldDB" id="A0A834FZV5"/>
<evidence type="ECO:0000259" key="5">
    <source>
        <dbReference type="PROSITE" id="PS51294"/>
    </source>
</evidence>
<dbReference type="SUPFAM" id="SSF46689">
    <property type="entry name" value="Homeodomain-like"/>
    <property type="match status" value="1"/>
</dbReference>
<dbReference type="SMART" id="SM00717">
    <property type="entry name" value="SANT"/>
    <property type="match status" value="1"/>
</dbReference>
<gene>
    <name evidence="6" type="ORF">RHSIM_Rhsim13G0081200</name>
</gene>
<proteinExistence type="predicted"/>
<dbReference type="PANTHER" id="PTHR21717">
    <property type="entry name" value="TELOMERIC REPEAT BINDING PROTEIN"/>
    <property type="match status" value="1"/>
</dbReference>
<dbReference type="Proteomes" id="UP000626092">
    <property type="component" value="Unassembled WGS sequence"/>
</dbReference>
<evidence type="ECO:0000256" key="3">
    <source>
        <dbReference type="SAM" id="MobiDB-lite"/>
    </source>
</evidence>
<reference evidence="6" key="1">
    <citation type="submission" date="2019-11" db="EMBL/GenBank/DDBJ databases">
        <authorList>
            <person name="Liu Y."/>
            <person name="Hou J."/>
            <person name="Li T.-Q."/>
            <person name="Guan C.-H."/>
            <person name="Wu X."/>
            <person name="Wu H.-Z."/>
            <person name="Ling F."/>
            <person name="Zhang R."/>
            <person name="Shi X.-G."/>
            <person name="Ren J.-P."/>
            <person name="Chen E.-F."/>
            <person name="Sun J.-M."/>
        </authorList>
    </citation>
    <scope>NUCLEOTIDE SEQUENCE</scope>
    <source>
        <strain evidence="6">Adult_tree_wgs_1</strain>
        <tissue evidence="6">Leaves</tissue>
    </source>
</reference>
<dbReference type="InterPro" id="IPR009057">
    <property type="entry name" value="Homeodomain-like_sf"/>
</dbReference>
<dbReference type="OrthoDB" id="608866at2759"/>
<dbReference type="GO" id="GO:0005634">
    <property type="term" value="C:nucleus"/>
    <property type="evidence" value="ECO:0007669"/>
    <property type="project" value="UniProtKB-SubCell"/>
</dbReference>
<evidence type="ECO:0000259" key="4">
    <source>
        <dbReference type="PROSITE" id="PS50090"/>
    </source>
</evidence>
<keyword evidence="2" id="KW-0539">Nucleus</keyword>
<dbReference type="Pfam" id="PF00249">
    <property type="entry name" value="Myb_DNA-binding"/>
    <property type="match status" value="1"/>
</dbReference>
<dbReference type="PROSITE" id="PS50090">
    <property type="entry name" value="MYB_LIKE"/>
    <property type="match status" value="1"/>
</dbReference>
<evidence type="ECO:0008006" key="8">
    <source>
        <dbReference type="Google" id="ProtNLM"/>
    </source>
</evidence>
<dbReference type="InterPro" id="IPR031105">
    <property type="entry name" value="TRP_plant"/>
</dbReference>
<protein>
    <recommendedName>
        <fullName evidence="8">Myb-like domain-containing protein</fullName>
    </recommendedName>
</protein>
<evidence type="ECO:0000313" key="7">
    <source>
        <dbReference type="Proteomes" id="UP000626092"/>
    </source>
</evidence>
<feature type="domain" description="Myb-like" evidence="4">
    <location>
        <begin position="183"/>
        <end position="234"/>
    </location>
</feature>
<dbReference type="PANTHER" id="PTHR21717:SF70">
    <property type="entry name" value="TELOMERE REPEAT-BINDING PROTEIN 2-RELATED"/>
    <property type="match status" value="1"/>
</dbReference>
<comment type="subcellular location">
    <subcellularLocation>
        <location evidence="1">Nucleus</location>
    </subcellularLocation>
</comment>
<comment type="caution">
    <text evidence="6">The sequence shown here is derived from an EMBL/GenBank/DDBJ whole genome shotgun (WGS) entry which is preliminary data.</text>
</comment>
<evidence type="ECO:0000256" key="2">
    <source>
        <dbReference type="ARBA" id="ARBA00023242"/>
    </source>
</evidence>
<name>A0A834FZV5_RHOSS</name>
<sequence>MSTYPSSNLGQPSSQGMMSSEVNQDSSRDEEVSFNFGAGYLSQLVAEDSSFPCHYATDWPYNYDLLTSGDQMSNPENYDCQSSQGYWDGISEIKPNGDMYIIMLLKEFLNLKMDICNIRVYVLKGNYIQRNWNEGFIQGHNELVRSNTHMVIGEGGATPSREVIVHSGGAYDHIHALDTYQYNRFTIEEVEELVQAVERHGTGRWKMIKDEVLLFRNDSRRMPTDLKDKWRTLVKTANLPADRRRSGAAIPEPLLQRVLNVQNREFHEQAMQQYSWSYLVTPLNTSSIRPTA</sequence>
<dbReference type="CDD" id="cd11660">
    <property type="entry name" value="SANT_TRF"/>
    <property type="match status" value="1"/>
</dbReference>
<organism evidence="6 7">
    <name type="scientific">Rhododendron simsii</name>
    <name type="common">Sims's rhododendron</name>
    <dbReference type="NCBI Taxonomy" id="118357"/>
    <lineage>
        <taxon>Eukaryota</taxon>
        <taxon>Viridiplantae</taxon>
        <taxon>Streptophyta</taxon>
        <taxon>Embryophyta</taxon>
        <taxon>Tracheophyta</taxon>
        <taxon>Spermatophyta</taxon>
        <taxon>Magnoliopsida</taxon>
        <taxon>eudicotyledons</taxon>
        <taxon>Gunneridae</taxon>
        <taxon>Pentapetalae</taxon>
        <taxon>asterids</taxon>
        <taxon>Ericales</taxon>
        <taxon>Ericaceae</taxon>
        <taxon>Ericoideae</taxon>
        <taxon>Rhodoreae</taxon>
        <taxon>Rhododendron</taxon>
    </lineage>
</organism>